<keyword evidence="2" id="KW-1185">Reference proteome</keyword>
<name>A0A415E4V5_9FIRM</name>
<protein>
    <recommendedName>
        <fullName evidence="3">XRE family transcriptional regulator</fullName>
    </recommendedName>
</protein>
<gene>
    <name evidence="1" type="ORF">DW099_09585</name>
</gene>
<dbReference type="STRING" id="1776384.GCA_900086585_04279"/>
<proteinExistence type="predicted"/>
<evidence type="ECO:0000313" key="2">
    <source>
        <dbReference type="Proteomes" id="UP000284841"/>
    </source>
</evidence>
<dbReference type="AlphaFoldDB" id="A0A415E4V5"/>
<evidence type="ECO:0000313" key="1">
    <source>
        <dbReference type="EMBL" id="RHJ88619.1"/>
    </source>
</evidence>
<dbReference type="EMBL" id="QRMS01000002">
    <property type="protein sequence ID" value="RHJ88619.1"/>
    <property type="molecule type" value="Genomic_DNA"/>
</dbReference>
<accession>A0A415E4V5</accession>
<comment type="caution">
    <text evidence="1">The sequence shown here is derived from an EMBL/GenBank/DDBJ whole genome shotgun (WGS) entry which is preliminary data.</text>
</comment>
<dbReference type="Proteomes" id="UP000284841">
    <property type="component" value="Unassembled WGS sequence"/>
</dbReference>
<evidence type="ECO:0008006" key="3">
    <source>
        <dbReference type="Google" id="ProtNLM"/>
    </source>
</evidence>
<organism evidence="1 2">
    <name type="scientific">Emergencia timonensis</name>
    <dbReference type="NCBI Taxonomy" id="1776384"/>
    <lineage>
        <taxon>Bacteria</taxon>
        <taxon>Bacillati</taxon>
        <taxon>Bacillota</taxon>
        <taxon>Clostridia</taxon>
        <taxon>Peptostreptococcales</taxon>
        <taxon>Anaerovoracaceae</taxon>
        <taxon>Emergencia</taxon>
    </lineage>
</organism>
<dbReference type="RefSeq" id="WP_118335306.1">
    <property type="nucleotide sequence ID" value="NZ_AP025567.1"/>
</dbReference>
<dbReference type="OrthoDB" id="3233490at2"/>
<reference evidence="1 2" key="1">
    <citation type="submission" date="2018-08" db="EMBL/GenBank/DDBJ databases">
        <title>A genome reference for cultivated species of the human gut microbiota.</title>
        <authorList>
            <person name="Zou Y."/>
            <person name="Xue W."/>
            <person name="Luo G."/>
        </authorList>
    </citation>
    <scope>NUCLEOTIDE SEQUENCE [LARGE SCALE GENOMIC DNA]</scope>
    <source>
        <strain evidence="1 2">AM07-24</strain>
    </source>
</reference>
<sequence>MDSDTKNLEKAMKALQTDEQIEDYLCCQQEDGEIKYFYQYLHQIADAKKIPMSQVVARSKVNRNYVYNITGGVKRNPGRDKIIALCIGACMNYEETNKALEIGGYCRLNPKDERDVRIAVAINTRKHDVVKINESLIKNDLQPLKI</sequence>